<dbReference type="PANTHER" id="PTHR30055:SF234">
    <property type="entry name" value="HTH-TYPE TRANSCRIPTIONAL REGULATOR BETI"/>
    <property type="match status" value="1"/>
</dbReference>
<dbReference type="RefSeq" id="WP_250098365.1">
    <property type="nucleotide sequence ID" value="NZ_JAKRYL010000030.1"/>
</dbReference>
<keyword evidence="3" id="KW-0804">Transcription</keyword>
<sequence length="192" mass="22210">MSPRKPTSQELTKEMIINEARTQFVEKDFHQVSMRSIARQLGCSHGALYYHFQNKAELFYAVIKEYFQNLNKLMEEFVDGPGEPQAKLQSIFLRFIEFGLNNQSQYELMFMMRNNEVDGLSQEAANLCYQKFSQSVQSLSDKQLKISEIYSAFISLHGFVSHYRGYVANFEEAKDVAHLHVIFIAKALSQPS</sequence>
<evidence type="ECO:0000256" key="4">
    <source>
        <dbReference type="PROSITE-ProRule" id="PRU00335"/>
    </source>
</evidence>
<dbReference type="Gene3D" id="1.10.357.10">
    <property type="entry name" value="Tetracycline Repressor, domain 2"/>
    <property type="match status" value="1"/>
</dbReference>
<evidence type="ECO:0000256" key="2">
    <source>
        <dbReference type="ARBA" id="ARBA00023125"/>
    </source>
</evidence>
<dbReference type="AlphaFoldDB" id="A0A9X2CWB0"/>
<dbReference type="InterPro" id="IPR050109">
    <property type="entry name" value="HTH-type_TetR-like_transc_reg"/>
</dbReference>
<dbReference type="PRINTS" id="PR00455">
    <property type="entry name" value="HTHTETR"/>
</dbReference>
<feature type="domain" description="HTH tetR-type" evidence="5">
    <location>
        <begin position="10"/>
        <end position="70"/>
    </location>
</feature>
<name>A0A9X2CWB0_9BACI</name>
<keyword evidence="2 4" id="KW-0238">DNA-binding</keyword>
<evidence type="ECO:0000313" key="7">
    <source>
        <dbReference type="Proteomes" id="UP001139150"/>
    </source>
</evidence>
<dbReference type="EMBL" id="JAKRYL010000030">
    <property type="protein sequence ID" value="MCL7749505.1"/>
    <property type="molecule type" value="Genomic_DNA"/>
</dbReference>
<dbReference type="Proteomes" id="UP001139150">
    <property type="component" value="Unassembled WGS sequence"/>
</dbReference>
<protein>
    <submittedName>
        <fullName evidence="6">TetR/AcrR family transcriptional regulator</fullName>
    </submittedName>
</protein>
<evidence type="ECO:0000256" key="3">
    <source>
        <dbReference type="ARBA" id="ARBA00023163"/>
    </source>
</evidence>
<dbReference type="GO" id="GO:0003700">
    <property type="term" value="F:DNA-binding transcription factor activity"/>
    <property type="evidence" value="ECO:0007669"/>
    <property type="project" value="TreeGrafter"/>
</dbReference>
<keyword evidence="7" id="KW-1185">Reference proteome</keyword>
<dbReference type="InterPro" id="IPR001647">
    <property type="entry name" value="HTH_TetR"/>
</dbReference>
<gene>
    <name evidence="6" type="ORF">MF646_20510</name>
</gene>
<dbReference type="InterPro" id="IPR009057">
    <property type="entry name" value="Homeodomain-like_sf"/>
</dbReference>
<dbReference type="GO" id="GO:0000976">
    <property type="term" value="F:transcription cis-regulatory region binding"/>
    <property type="evidence" value="ECO:0007669"/>
    <property type="project" value="TreeGrafter"/>
</dbReference>
<evidence type="ECO:0000256" key="1">
    <source>
        <dbReference type="ARBA" id="ARBA00023015"/>
    </source>
</evidence>
<dbReference type="SUPFAM" id="SSF46689">
    <property type="entry name" value="Homeodomain-like"/>
    <property type="match status" value="1"/>
</dbReference>
<evidence type="ECO:0000259" key="5">
    <source>
        <dbReference type="PROSITE" id="PS50977"/>
    </source>
</evidence>
<accession>A0A9X2CWB0</accession>
<dbReference type="Pfam" id="PF00440">
    <property type="entry name" value="TetR_N"/>
    <property type="match status" value="1"/>
</dbReference>
<comment type="caution">
    <text evidence="6">The sequence shown here is derived from an EMBL/GenBank/DDBJ whole genome shotgun (WGS) entry which is preliminary data.</text>
</comment>
<proteinExistence type="predicted"/>
<feature type="DNA-binding region" description="H-T-H motif" evidence="4">
    <location>
        <begin position="33"/>
        <end position="52"/>
    </location>
</feature>
<keyword evidence="1" id="KW-0805">Transcription regulation</keyword>
<evidence type="ECO:0000313" key="6">
    <source>
        <dbReference type="EMBL" id="MCL7749505.1"/>
    </source>
</evidence>
<dbReference type="PANTHER" id="PTHR30055">
    <property type="entry name" value="HTH-TYPE TRANSCRIPTIONAL REGULATOR RUTR"/>
    <property type="match status" value="1"/>
</dbReference>
<dbReference type="PROSITE" id="PS50977">
    <property type="entry name" value="HTH_TETR_2"/>
    <property type="match status" value="1"/>
</dbReference>
<organism evidence="6 7">
    <name type="scientific">Halalkalibacter alkaliphilus</name>
    <dbReference type="NCBI Taxonomy" id="2917993"/>
    <lineage>
        <taxon>Bacteria</taxon>
        <taxon>Bacillati</taxon>
        <taxon>Bacillota</taxon>
        <taxon>Bacilli</taxon>
        <taxon>Bacillales</taxon>
        <taxon>Bacillaceae</taxon>
        <taxon>Halalkalibacter</taxon>
    </lineage>
</organism>
<reference evidence="6" key="1">
    <citation type="submission" date="2022-02" db="EMBL/GenBank/DDBJ databases">
        <title>Halalkalibacter sp. nov. isolated from Lonar Lake, India.</title>
        <authorList>
            <person name="Joshi A."/>
            <person name="Thite S."/>
            <person name="Lodha T."/>
        </authorList>
    </citation>
    <scope>NUCLEOTIDE SEQUENCE</scope>
    <source>
        <strain evidence="6">MEB205</strain>
    </source>
</reference>